<feature type="non-terminal residue" evidence="2">
    <location>
        <position position="1"/>
    </location>
</feature>
<dbReference type="OrthoDB" id="591587at2759"/>
<organism evidence="2 3">
    <name type="scientific">Rhododendron williamsianum</name>
    <dbReference type="NCBI Taxonomy" id="262921"/>
    <lineage>
        <taxon>Eukaryota</taxon>
        <taxon>Viridiplantae</taxon>
        <taxon>Streptophyta</taxon>
        <taxon>Embryophyta</taxon>
        <taxon>Tracheophyta</taxon>
        <taxon>Spermatophyta</taxon>
        <taxon>Magnoliopsida</taxon>
        <taxon>eudicotyledons</taxon>
        <taxon>Gunneridae</taxon>
        <taxon>Pentapetalae</taxon>
        <taxon>asterids</taxon>
        <taxon>Ericales</taxon>
        <taxon>Ericaceae</taxon>
        <taxon>Ericoideae</taxon>
        <taxon>Rhodoreae</taxon>
        <taxon>Rhododendron</taxon>
    </lineage>
</organism>
<keyword evidence="3" id="KW-1185">Reference proteome</keyword>
<evidence type="ECO:0000313" key="2">
    <source>
        <dbReference type="EMBL" id="KAE9447607.1"/>
    </source>
</evidence>
<keyword evidence="1" id="KW-0812">Transmembrane</keyword>
<proteinExistence type="predicted"/>
<evidence type="ECO:0000313" key="3">
    <source>
        <dbReference type="Proteomes" id="UP000428333"/>
    </source>
</evidence>
<dbReference type="PANTHER" id="PTHR31170:SF25">
    <property type="entry name" value="BNAA09G04570D PROTEIN"/>
    <property type="match status" value="1"/>
</dbReference>
<comment type="caution">
    <text evidence="2">The sequence shown here is derived from an EMBL/GenBank/DDBJ whole genome shotgun (WGS) entry which is preliminary data.</text>
</comment>
<feature type="transmembrane region" description="Helical" evidence="1">
    <location>
        <begin position="157"/>
        <end position="177"/>
    </location>
</feature>
<dbReference type="PANTHER" id="PTHR31170">
    <property type="entry name" value="BNAC04G53230D PROTEIN"/>
    <property type="match status" value="1"/>
</dbReference>
<dbReference type="Proteomes" id="UP000428333">
    <property type="component" value="Linkage Group LG12"/>
</dbReference>
<dbReference type="InterPro" id="IPR004158">
    <property type="entry name" value="DUF247_pln"/>
</dbReference>
<protein>
    <submittedName>
        <fullName evidence="2">Uncharacterized protein</fullName>
    </submittedName>
</protein>
<evidence type="ECO:0000256" key="1">
    <source>
        <dbReference type="SAM" id="Phobius"/>
    </source>
</evidence>
<reference evidence="2 3" key="1">
    <citation type="journal article" date="2019" name="Genome Biol. Evol.">
        <title>The Rhododendron genome and chromosomal organization provide insight into shared whole-genome duplications across the heath family (Ericaceae).</title>
        <authorList>
            <person name="Soza V.L."/>
            <person name="Lindsley D."/>
            <person name="Waalkes A."/>
            <person name="Ramage E."/>
            <person name="Patwardhan R.P."/>
            <person name="Burton J.N."/>
            <person name="Adey A."/>
            <person name="Kumar A."/>
            <person name="Qiu R."/>
            <person name="Shendure J."/>
            <person name="Hall B."/>
        </authorList>
    </citation>
    <scope>NUCLEOTIDE SEQUENCE [LARGE SCALE GENOMIC DNA]</scope>
    <source>
        <strain evidence="2">RSF 1966-606</strain>
    </source>
</reference>
<keyword evidence="1" id="KW-1133">Transmembrane helix</keyword>
<dbReference type="EMBL" id="QEFC01003500">
    <property type="protein sequence ID" value="KAE9447607.1"/>
    <property type="molecule type" value="Genomic_DNA"/>
</dbReference>
<keyword evidence="1" id="KW-0472">Membrane</keyword>
<name>A0A6A4KXE5_9ERIC</name>
<dbReference type="AlphaFoldDB" id="A0A6A4KXE5"/>
<accession>A0A6A4KXE5</accession>
<dbReference type="Pfam" id="PF03140">
    <property type="entry name" value="DUF247"/>
    <property type="match status" value="1"/>
</dbReference>
<gene>
    <name evidence="2" type="ORF">C3L33_20493</name>
</gene>
<sequence>MASASELAYAGVKFVQAKDYVFKVNFIEPSCLFWWFFRARFEIPPIHLHDYTETLLRNLIAFEQCYPGVSNHVTSYAYVMSMLVNTDKDVEVLEKAGVVSNYLGTRNKATVLFNKLCILSFSEDHFTEPWVEATLYSRRFWPKHAAHLRRMYFDSPWTFIAFCAGFVAFVITCVQFVRDFLKKE</sequence>